<feature type="domain" description="Zn(2)-C6 fungal-type" evidence="10">
    <location>
        <begin position="51"/>
        <end position="80"/>
    </location>
</feature>
<dbReference type="PROSITE" id="PS00463">
    <property type="entry name" value="ZN2_CY6_FUNGAL_1"/>
    <property type="match status" value="1"/>
</dbReference>
<feature type="compositionally biased region" description="Low complexity" evidence="9">
    <location>
        <begin position="1"/>
        <end position="13"/>
    </location>
</feature>
<evidence type="ECO:0000259" key="10">
    <source>
        <dbReference type="PROSITE" id="PS50048"/>
    </source>
</evidence>
<keyword evidence="4" id="KW-0805">Transcription regulation</keyword>
<evidence type="ECO:0000256" key="2">
    <source>
        <dbReference type="ARBA" id="ARBA00022723"/>
    </source>
</evidence>
<feature type="region of interest" description="Disordered" evidence="9">
    <location>
        <begin position="79"/>
        <end position="98"/>
    </location>
</feature>
<dbReference type="GO" id="GO:0008270">
    <property type="term" value="F:zinc ion binding"/>
    <property type="evidence" value="ECO:0007669"/>
    <property type="project" value="InterPro"/>
</dbReference>
<dbReference type="InterPro" id="IPR013940">
    <property type="entry name" value="Spo22/ZIP4/TEX11"/>
</dbReference>
<dbReference type="GO" id="GO:0000977">
    <property type="term" value="F:RNA polymerase II transcription regulatory region sequence-specific DNA binding"/>
    <property type="evidence" value="ECO:0007669"/>
    <property type="project" value="TreeGrafter"/>
</dbReference>
<feature type="region of interest" description="Disordered" evidence="9">
    <location>
        <begin position="255"/>
        <end position="278"/>
    </location>
</feature>
<keyword evidence="5" id="KW-0238">DNA-binding</keyword>
<feature type="region of interest" description="Disordered" evidence="9">
    <location>
        <begin position="1"/>
        <end position="43"/>
    </location>
</feature>
<reference evidence="11" key="1">
    <citation type="submission" date="2023-06" db="EMBL/GenBank/DDBJ databases">
        <title>Genome-scale phylogeny and comparative genomics of the fungal order Sordariales.</title>
        <authorList>
            <consortium name="Lawrence Berkeley National Laboratory"/>
            <person name="Hensen N."/>
            <person name="Bonometti L."/>
            <person name="Westerberg I."/>
            <person name="Brannstrom I.O."/>
            <person name="Guillou S."/>
            <person name="Cros-Aarteil S."/>
            <person name="Calhoun S."/>
            <person name="Haridas S."/>
            <person name="Kuo A."/>
            <person name="Mondo S."/>
            <person name="Pangilinan J."/>
            <person name="Riley R."/>
            <person name="LaButti K."/>
            <person name="Andreopoulos B."/>
            <person name="Lipzen A."/>
            <person name="Chen C."/>
            <person name="Yanf M."/>
            <person name="Daum C."/>
            <person name="Ng V."/>
            <person name="Clum A."/>
            <person name="Steindorff A."/>
            <person name="Ohm R."/>
            <person name="Martin F."/>
            <person name="Silar P."/>
            <person name="Natvig D."/>
            <person name="Lalanne C."/>
            <person name="Gautier V."/>
            <person name="Ament-velasquez S.L."/>
            <person name="Kruys A."/>
            <person name="Hutchinson M.I."/>
            <person name="Powell A.J."/>
            <person name="Barry K."/>
            <person name="Miller A.N."/>
            <person name="Grigoriev I.V."/>
            <person name="Debuchy R."/>
            <person name="Gladieux P."/>
            <person name="Thoren M.H."/>
            <person name="Johannesson H."/>
        </authorList>
    </citation>
    <scope>NUCLEOTIDE SEQUENCE</scope>
    <source>
        <strain evidence="11">SMH3187-1</strain>
    </source>
</reference>
<evidence type="ECO:0000256" key="1">
    <source>
        <dbReference type="ARBA" id="ARBA00004123"/>
    </source>
</evidence>
<dbReference type="PANTHER" id="PTHR31986:SF7">
    <property type="entry name" value="REGULATOR OF DRUG SENSITIVITY 2"/>
    <property type="match status" value="1"/>
</dbReference>
<evidence type="ECO:0000256" key="4">
    <source>
        <dbReference type="ARBA" id="ARBA00023015"/>
    </source>
</evidence>
<dbReference type="Proteomes" id="UP001172155">
    <property type="component" value="Unassembled WGS sequence"/>
</dbReference>
<keyword evidence="8" id="KW-0469">Meiosis</keyword>
<dbReference type="SUPFAM" id="SSF57701">
    <property type="entry name" value="Zn2/Cys6 DNA-binding domain"/>
    <property type="match status" value="1"/>
</dbReference>
<dbReference type="InterPro" id="IPR056751">
    <property type="entry name" value="PAS_13"/>
</dbReference>
<sequence>MAGIEATTATATGEAKDPKSESDTKSKKDRLVPTTDDDRKTPKKRRKVNHACLYCRRSHMTCDLARPCTRCIKRNIGHLCHDEPRDTDSKKTKSVLAPSTVAESVADSELDRSIMDQQAAGSMGPPALDASLSSRPVKSVFEAATLAPGNPLQLVQPTAVSSISASALGATQFPSFPDSWFTSQNHYHDMHNFHHSYVAPEVSNEVHLFNEFLVSSLMDEGPFGEDQNQTTALGLHQPDPLSGFSSSHALLPPGAMQGGGLMAPPSAEQHAKTIARPNSVQPVDKAGEFYLEAADPHGDDSPEERMKLILDAKVKAGLLKPFNYINGYARLASYLDTHVSLTSKHKILKILDGFRPKFRDRIQHLNTTDLMVVEMWFEKSLLECDRLFASMAIPACCWRRTGEIFRGNKEMAELLNVPIEHLRGGKIALHQILTEDSNVRYWEEFGTIAFDPAHDSLLTSCSLKNPDDKSGHPVTNCGFSFRIRRDEHKISASTPPSVCPPSRLPIQFSKTLTTLLTSASSHDIPPAHVLNALLDEAKKHIDKLDLSCPTGGGGTTGTGMNGSGSGAGVEADGLRREFGVGIDGEEGDGGDRRLERLLLCGRVIGGERVGGGPAGRRRREVVVHFVKLGLKVTRDCVGDLKLATSALQKVGDYKGLLQEGGGARKGMPPEEVEEGNCLEVEYFVVRTALYMYAKSELLQQFLTPDYAERLADVMFEIGRAMNAKSEYPMAVKWLERANKIIDAQNFESLSREGAELRMAILQALVTALLGTGRTDDLEQAKRYVDCIEADVGRKLVVSLLRLELLQKTPAEIFDSESYADTLRCMIRESASSEPAFKLLIHHIRKLHDKSPASGSTILDEFIIKLARGDNDVWMEKSVITRMWMITSQRDTFNTLDAIHEVLSRLSRPLSAEAAVAAQALIWKRLESNYSKGEFELAGSWCQLSLLPVNDLESAVSVVNNLCPQSWKDPMTAYLAFKVATRTENRELAGKCLDTVGSTPDHIDYLGACIAESQKVGDIFCAIAALKKLQENYEYKQPNPIHLPALFWCTIQLLQSLVNTADAEKHRIVLDLCDEFDAVLYSTMRKLLNEIWILETFDAHKLAKYTRCLFQATLPLDDALAMKLLDEACSKARELRELEWMATMAFNHGIDCYASHEVERAREWATKAINLAQYCGEEGKLERALQDKYLRLNFDGAGV</sequence>
<comment type="subcellular location">
    <subcellularLocation>
        <location evidence="1">Nucleus</location>
    </subcellularLocation>
</comment>
<dbReference type="Pfam" id="PF00172">
    <property type="entry name" value="Zn_clus"/>
    <property type="match status" value="1"/>
</dbReference>
<dbReference type="InterPro" id="IPR053045">
    <property type="entry name" value="Zinc_cluster_trans_reg"/>
</dbReference>
<dbReference type="FunFam" id="4.10.240.10:FF:000002">
    <property type="entry name" value="Zn cluster transcription factor Rds2"/>
    <property type="match status" value="1"/>
</dbReference>
<dbReference type="PANTHER" id="PTHR31986">
    <property type="entry name" value="REGULATOR OF DRUG SENSITIVITY 2"/>
    <property type="match status" value="1"/>
</dbReference>
<keyword evidence="7" id="KW-0539">Nucleus</keyword>
<dbReference type="Pfam" id="PF08631">
    <property type="entry name" value="SPO22"/>
    <property type="match status" value="1"/>
</dbReference>
<evidence type="ECO:0000256" key="6">
    <source>
        <dbReference type="ARBA" id="ARBA00023163"/>
    </source>
</evidence>
<dbReference type="PROSITE" id="PS50048">
    <property type="entry name" value="ZN2_CY6_FUNGAL_2"/>
    <property type="match status" value="1"/>
</dbReference>
<evidence type="ECO:0000256" key="5">
    <source>
        <dbReference type="ARBA" id="ARBA00023125"/>
    </source>
</evidence>
<dbReference type="AlphaFoldDB" id="A0AA40EK71"/>
<evidence type="ECO:0000256" key="8">
    <source>
        <dbReference type="ARBA" id="ARBA00023254"/>
    </source>
</evidence>
<feature type="compositionally biased region" description="Basic and acidic residues" evidence="9">
    <location>
        <begin position="14"/>
        <end position="40"/>
    </location>
</feature>
<keyword evidence="2" id="KW-0479">Metal-binding</keyword>
<keyword evidence="6" id="KW-0804">Transcription</keyword>
<evidence type="ECO:0000256" key="9">
    <source>
        <dbReference type="SAM" id="MobiDB-lite"/>
    </source>
</evidence>
<feature type="compositionally biased region" description="Basic and acidic residues" evidence="9">
    <location>
        <begin position="79"/>
        <end position="91"/>
    </location>
</feature>
<keyword evidence="12" id="KW-1185">Reference proteome</keyword>
<accession>A0AA40EK71</accession>
<dbReference type="EMBL" id="JAUKUD010000006">
    <property type="protein sequence ID" value="KAK0740735.1"/>
    <property type="molecule type" value="Genomic_DNA"/>
</dbReference>
<evidence type="ECO:0000313" key="11">
    <source>
        <dbReference type="EMBL" id="KAK0740735.1"/>
    </source>
</evidence>
<keyword evidence="3" id="KW-0862">Zinc</keyword>
<dbReference type="GO" id="GO:0005634">
    <property type="term" value="C:nucleus"/>
    <property type="evidence" value="ECO:0007669"/>
    <property type="project" value="UniProtKB-SubCell"/>
</dbReference>
<dbReference type="GO" id="GO:0051321">
    <property type="term" value="P:meiotic cell cycle"/>
    <property type="evidence" value="ECO:0007669"/>
    <property type="project" value="UniProtKB-KW"/>
</dbReference>
<evidence type="ECO:0000313" key="12">
    <source>
        <dbReference type="Proteomes" id="UP001172155"/>
    </source>
</evidence>
<dbReference type="Pfam" id="PF24990">
    <property type="entry name" value="PAS_13"/>
    <property type="match status" value="1"/>
</dbReference>
<proteinExistence type="predicted"/>
<gene>
    <name evidence="11" type="ORF">B0T18DRAFT_440280</name>
</gene>
<evidence type="ECO:0000256" key="3">
    <source>
        <dbReference type="ARBA" id="ARBA00022833"/>
    </source>
</evidence>
<dbReference type="GO" id="GO:0000981">
    <property type="term" value="F:DNA-binding transcription factor activity, RNA polymerase II-specific"/>
    <property type="evidence" value="ECO:0007669"/>
    <property type="project" value="InterPro"/>
</dbReference>
<dbReference type="InterPro" id="IPR001138">
    <property type="entry name" value="Zn2Cys6_DnaBD"/>
</dbReference>
<dbReference type="SMART" id="SM00066">
    <property type="entry name" value="GAL4"/>
    <property type="match status" value="1"/>
</dbReference>
<name>A0AA40EK71_9PEZI</name>
<dbReference type="InterPro" id="IPR036864">
    <property type="entry name" value="Zn2-C6_fun-type_DNA-bd_sf"/>
</dbReference>
<protein>
    <submittedName>
        <fullName evidence="11">Meiosis protein SPO22/ZIP4 like-domain-containing protein</fullName>
    </submittedName>
</protein>
<dbReference type="CDD" id="cd00067">
    <property type="entry name" value="GAL4"/>
    <property type="match status" value="1"/>
</dbReference>
<evidence type="ECO:0000256" key="7">
    <source>
        <dbReference type="ARBA" id="ARBA00023242"/>
    </source>
</evidence>
<comment type="caution">
    <text evidence="11">The sequence shown here is derived from an EMBL/GenBank/DDBJ whole genome shotgun (WGS) entry which is preliminary data.</text>
</comment>
<organism evidence="11 12">
    <name type="scientific">Schizothecium vesticola</name>
    <dbReference type="NCBI Taxonomy" id="314040"/>
    <lineage>
        <taxon>Eukaryota</taxon>
        <taxon>Fungi</taxon>
        <taxon>Dikarya</taxon>
        <taxon>Ascomycota</taxon>
        <taxon>Pezizomycotina</taxon>
        <taxon>Sordariomycetes</taxon>
        <taxon>Sordariomycetidae</taxon>
        <taxon>Sordariales</taxon>
        <taxon>Schizotheciaceae</taxon>
        <taxon>Schizothecium</taxon>
    </lineage>
</organism>
<dbReference type="Gene3D" id="4.10.240.10">
    <property type="entry name" value="Zn(2)-C6 fungal-type DNA-binding domain"/>
    <property type="match status" value="1"/>
</dbReference>